<dbReference type="Pfam" id="PF07707">
    <property type="entry name" value="BACK"/>
    <property type="match status" value="1"/>
</dbReference>
<proteinExistence type="predicted"/>
<evidence type="ECO:0000259" key="3">
    <source>
        <dbReference type="PROSITE" id="PS50097"/>
    </source>
</evidence>
<dbReference type="PANTHER" id="PTHR24412:SF489">
    <property type="entry name" value="RING FINGER DOMAIN AND KELCH REPEAT-CONTAINING PROTEIN DDB_G0271372"/>
    <property type="match status" value="1"/>
</dbReference>
<dbReference type="SMART" id="SM00225">
    <property type="entry name" value="BTB"/>
    <property type="match status" value="1"/>
</dbReference>
<dbReference type="Pfam" id="PF00651">
    <property type="entry name" value="BTB"/>
    <property type="match status" value="1"/>
</dbReference>
<dbReference type="InterPro" id="IPR011705">
    <property type="entry name" value="BACK"/>
</dbReference>
<dbReference type="Gene3D" id="1.25.40.420">
    <property type="match status" value="1"/>
</dbReference>
<dbReference type="EMBL" id="CAXITT010000447">
    <property type="protein sequence ID" value="CAL1541700.1"/>
    <property type="molecule type" value="Genomic_DNA"/>
</dbReference>
<name>A0AAV2IA35_LYMST</name>
<reference evidence="4 5" key="1">
    <citation type="submission" date="2024-04" db="EMBL/GenBank/DDBJ databases">
        <authorList>
            <consortium name="Genoscope - CEA"/>
            <person name="William W."/>
        </authorList>
    </citation>
    <scope>NUCLEOTIDE SEQUENCE [LARGE SCALE GENOMIC DNA]</scope>
</reference>
<organism evidence="4 5">
    <name type="scientific">Lymnaea stagnalis</name>
    <name type="common">Great pond snail</name>
    <name type="synonym">Helix stagnalis</name>
    <dbReference type="NCBI Taxonomy" id="6523"/>
    <lineage>
        <taxon>Eukaryota</taxon>
        <taxon>Metazoa</taxon>
        <taxon>Spiralia</taxon>
        <taxon>Lophotrochozoa</taxon>
        <taxon>Mollusca</taxon>
        <taxon>Gastropoda</taxon>
        <taxon>Heterobranchia</taxon>
        <taxon>Euthyneura</taxon>
        <taxon>Panpulmonata</taxon>
        <taxon>Hygrophila</taxon>
        <taxon>Lymnaeoidea</taxon>
        <taxon>Lymnaeidae</taxon>
        <taxon>Lymnaea</taxon>
    </lineage>
</organism>
<dbReference type="InterPro" id="IPR000210">
    <property type="entry name" value="BTB/POZ_dom"/>
</dbReference>
<dbReference type="SUPFAM" id="SSF54695">
    <property type="entry name" value="POZ domain"/>
    <property type="match status" value="1"/>
</dbReference>
<evidence type="ECO:0000256" key="2">
    <source>
        <dbReference type="ARBA" id="ARBA00022737"/>
    </source>
</evidence>
<evidence type="ECO:0000256" key="1">
    <source>
        <dbReference type="ARBA" id="ARBA00022441"/>
    </source>
</evidence>
<feature type="non-terminal residue" evidence="4">
    <location>
        <position position="204"/>
    </location>
</feature>
<gene>
    <name evidence="4" type="ORF">GSLYS_00015306001</name>
</gene>
<dbReference type="AlphaFoldDB" id="A0AAV2IA35"/>
<evidence type="ECO:0000313" key="5">
    <source>
        <dbReference type="Proteomes" id="UP001497497"/>
    </source>
</evidence>
<dbReference type="Proteomes" id="UP001497497">
    <property type="component" value="Unassembled WGS sequence"/>
</dbReference>
<dbReference type="Gene3D" id="3.30.710.10">
    <property type="entry name" value="Potassium Channel Kv1.1, Chain A"/>
    <property type="match status" value="1"/>
</dbReference>
<dbReference type="CDD" id="cd18186">
    <property type="entry name" value="BTB_POZ_ZBTB_KLHL-like"/>
    <property type="match status" value="1"/>
</dbReference>
<dbReference type="PROSITE" id="PS50097">
    <property type="entry name" value="BTB"/>
    <property type="match status" value="1"/>
</dbReference>
<feature type="domain" description="BTB" evidence="3">
    <location>
        <begin position="25"/>
        <end position="92"/>
    </location>
</feature>
<comment type="caution">
    <text evidence="4">The sequence shown here is derived from an EMBL/GenBank/DDBJ whole genome shotgun (WGS) entry which is preliminary data.</text>
</comment>
<keyword evidence="2" id="KW-0677">Repeat</keyword>
<dbReference type="InterPro" id="IPR011333">
    <property type="entry name" value="SKP1/BTB/POZ_sf"/>
</dbReference>
<evidence type="ECO:0000313" key="4">
    <source>
        <dbReference type="EMBL" id="CAL1541700.1"/>
    </source>
</evidence>
<sequence length="204" mass="23352">MSTKPEIACAIIEGISSVREVEGLQDFVVEVEGKEFKCHRLILSACSGFFRGLLRSGMKESQKKRKKLQGVSKETFAAILETLYTGRDNLTRDNMLKVLLAADKLQITFVLNNCVNFISKNIYSVNNWETFHSIANEIGSVVTLSNVRDFIKRNYEQVMRSKTFLCLTEHDLLDIIKSQDLVVSSEDIVIESILYWINKEYEVR</sequence>
<keyword evidence="5" id="KW-1185">Reference proteome</keyword>
<protein>
    <recommendedName>
        <fullName evidence="3">BTB domain-containing protein</fullName>
    </recommendedName>
</protein>
<accession>A0AAV2IA35</accession>
<dbReference type="PANTHER" id="PTHR24412">
    <property type="entry name" value="KELCH PROTEIN"/>
    <property type="match status" value="1"/>
</dbReference>
<keyword evidence="1" id="KW-0880">Kelch repeat</keyword>